<sequence length="111" mass="12566">MSGDDRLEQLQKDVDEVKVIMKDNLEKVDERGEHLQDLDKRSELLRQQSMKFSKTAVKVKQKKRSDNNRMKILLVGVLVGLVLLVIIIAVLATSYKTDDSNAQQSVKTDGP</sequence>
<dbReference type="Proteomes" id="UP001046870">
    <property type="component" value="Chromosome 6"/>
</dbReference>
<accession>A0A9D3Q456</accession>
<keyword evidence="4" id="KW-0812">Transmembrane</keyword>
<name>A0A9D3Q456_MEGAT</name>
<dbReference type="PANTHER" id="PTHR47462:SF1">
    <property type="entry name" value="VESICLE-ASSOCIATED MEMBRANE PROTEIN 5"/>
    <property type="match status" value="1"/>
</dbReference>
<dbReference type="PROSITE" id="PS50892">
    <property type="entry name" value="V_SNARE"/>
    <property type="match status" value="1"/>
</dbReference>
<evidence type="ECO:0000256" key="2">
    <source>
        <dbReference type="ARBA" id="ARBA00046280"/>
    </source>
</evidence>
<dbReference type="PRINTS" id="PR00219">
    <property type="entry name" value="SYNAPTOBREVN"/>
</dbReference>
<protein>
    <recommendedName>
        <fullName evidence="5">V-SNARE coiled-coil homology domain-containing protein</fullName>
    </recommendedName>
</protein>
<keyword evidence="4" id="KW-0472">Membrane</keyword>
<comment type="subcellular location">
    <subcellularLocation>
        <location evidence="2">Endomembrane system</location>
        <topology evidence="2">Single-pass type IV membrane protein</topology>
    </subcellularLocation>
</comment>
<dbReference type="InterPro" id="IPR042166">
    <property type="entry name" value="Vamp5"/>
</dbReference>
<dbReference type="PANTHER" id="PTHR47462">
    <property type="entry name" value="VESICLE-ASSOCIATED MEMBRANE PROTEIN 5"/>
    <property type="match status" value="1"/>
</dbReference>
<dbReference type="InterPro" id="IPR001388">
    <property type="entry name" value="Synaptobrevin-like"/>
</dbReference>
<evidence type="ECO:0000256" key="3">
    <source>
        <dbReference type="PROSITE-ProRule" id="PRU00290"/>
    </source>
</evidence>
<keyword evidence="4" id="KW-1133">Transmembrane helix</keyword>
<evidence type="ECO:0000313" key="7">
    <source>
        <dbReference type="Proteomes" id="UP001046870"/>
    </source>
</evidence>
<evidence type="ECO:0000256" key="1">
    <source>
        <dbReference type="ARBA" id="ARBA00008025"/>
    </source>
</evidence>
<dbReference type="OrthoDB" id="190375at2759"/>
<evidence type="ECO:0000313" key="6">
    <source>
        <dbReference type="EMBL" id="KAG7476461.1"/>
    </source>
</evidence>
<dbReference type="GO" id="GO:0043001">
    <property type="term" value="P:Golgi to plasma membrane protein transport"/>
    <property type="evidence" value="ECO:0007669"/>
    <property type="project" value="TreeGrafter"/>
</dbReference>
<keyword evidence="3" id="KW-0175">Coiled coil</keyword>
<reference evidence="6" key="1">
    <citation type="submission" date="2021-01" db="EMBL/GenBank/DDBJ databases">
        <authorList>
            <person name="Zahm M."/>
            <person name="Roques C."/>
            <person name="Cabau C."/>
            <person name="Klopp C."/>
            <person name="Donnadieu C."/>
            <person name="Jouanno E."/>
            <person name="Lampietro C."/>
            <person name="Louis A."/>
            <person name="Herpin A."/>
            <person name="Echchiki A."/>
            <person name="Berthelot C."/>
            <person name="Parey E."/>
            <person name="Roest-Crollius H."/>
            <person name="Braasch I."/>
            <person name="Postlethwait J."/>
            <person name="Bobe J."/>
            <person name="Montfort J."/>
            <person name="Bouchez O."/>
            <person name="Begum T."/>
            <person name="Mejri S."/>
            <person name="Adams A."/>
            <person name="Chen W.-J."/>
            <person name="Guiguen Y."/>
        </authorList>
    </citation>
    <scope>NUCLEOTIDE SEQUENCE</scope>
    <source>
        <strain evidence="6">YG-15Mar2019-1</strain>
        <tissue evidence="6">Brain</tissue>
    </source>
</reference>
<dbReference type="GO" id="GO:0012505">
    <property type="term" value="C:endomembrane system"/>
    <property type="evidence" value="ECO:0007669"/>
    <property type="project" value="UniProtKB-SubCell"/>
</dbReference>
<proteinExistence type="inferred from homology"/>
<organism evidence="6 7">
    <name type="scientific">Megalops atlanticus</name>
    <name type="common">Tarpon</name>
    <name type="synonym">Clupea gigantea</name>
    <dbReference type="NCBI Taxonomy" id="7932"/>
    <lineage>
        <taxon>Eukaryota</taxon>
        <taxon>Metazoa</taxon>
        <taxon>Chordata</taxon>
        <taxon>Craniata</taxon>
        <taxon>Vertebrata</taxon>
        <taxon>Euteleostomi</taxon>
        <taxon>Actinopterygii</taxon>
        <taxon>Neopterygii</taxon>
        <taxon>Teleostei</taxon>
        <taxon>Elopiformes</taxon>
        <taxon>Megalopidae</taxon>
        <taxon>Megalops</taxon>
    </lineage>
</organism>
<dbReference type="InterPro" id="IPR042855">
    <property type="entry name" value="V_SNARE_CC"/>
</dbReference>
<comment type="caution">
    <text evidence="6">The sequence shown here is derived from an EMBL/GenBank/DDBJ whole genome shotgun (WGS) entry which is preliminary data.</text>
</comment>
<keyword evidence="7" id="KW-1185">Reference proteome</keyword>
<dbReference type="Gene3D" id="1.20.5.110">
    <property type="match status" value="1"/>
</dbReference>
<evidence type="ECO:0000259" key="5">
    <source>
        <dbReference type="PROSITE" id="PS50892"/>
    </source>
</evidence>
<dbReference type="Pfam" id="PF00957">
    <property type="entry name" value="Synaptobrevin"/>
    <property type="match status" value="1"/>
</dbReference>
<dbReference type="SUPFAM" id="SSF58038">
    <property type="entry name" value="SNARE fusion complex"/>
    <property type="match status" value="1"/>
</dbReference>
<feature type="domain" description="V-SNARE coiled-coil homology" evidence="5">
    <location>
        <begin position="6"/>
        <end position="66"/>
    </location>
</feature>
<gene>
    <name evidence="6" type="ORF">MATL_G00083310</name>
</gene>
<dbReference type="EMBL" id="JAFDVH010000006">
    <property type="protein sequence ID" value="KAG7476461.1"/>
    <property type="molecule type" value="Genomic_DNA"/>
</dbReference>
<feature type="transmembrane region" description="Helical" evidence="4">
    <location>
        <begin position="72"/>
        <end position="92"/>
    </location>
</feature>
<dbReference type="GO" id="GO:0005886">
    <property type="term" value="C:plasma membrane"/>
    <property type="evidence" value="ECO:0007669"/>
    <property type="project" value="TreeGrafter"/>
</dbReference>
<evidence type="ECO:0000256" key="4">
    <source>
        <dbReference type="SAM" id="Phobius"/>
    </source>
</evidence>
<dbReference type="AlphaFoldDB" id="A0A9D3Q456"/>
<comment type="similarity">
    <text evidence="1">Belongs to the synaptobrevin family.</text>
</comment>